<evidence type="ECO:0000313" key="1">
    <source>
        <dbReference type="EMBL" id="QDS90783.1"/>
    </source>
</evidence>
<accession>A0A517M7D8</accession>
<sequence>MCVEPGRCSVGPPRKTSLDARFPTLPAFRRAGEVAQCFTLPQTKFDREGRTSEARFGEGRQCVSSLEDARLALPGKRRCTLVFRPSQRSAGRVKWRNASPSLKRSLKGRVERAKQGSGRGVSVCRASTIRGRPSPGKRRWTLVFRPSQRSAGWVKWRDASPALKRSLRAGRTSEARFGEGRQCVSSLDDSRSALRGKRRCTLVFRPSQRSAGRVKWRTSRCC</sequence>
<dbReference type="AlphaFoldDB" id="A0A517M7D8"/>
<protein>
    <submittedName>
        <fullName evidence="1">Uncharacterized protein</fullName>
    </submittedName>
</protein>
<name>A0A517M7D8_9BACT</name>
<evidence type="ECO:0000313" key="2">
    <source>
        <dbReference type="Proteomes" id="UP000319557"/>
    </source>
</evidence>
<dbReference type="KEGG" id="ruv:EC9_49990"/>
<organism evidence="1 2">
    <name type="scientific">Rosistilla ulvae</name>
    <dbReference type="NCBI Taxonomy" id="1930277"/>
    <lineage>
        <taxon>Bacteria</taxon>
        <taxon>Pseudomonadati</taxon>
        <taxon>Planctomycetota</taxon>
        <taxon>Planctomycetia</taxon>
        <taxon>Pirellulales</taxon>
        <taxon>Pirellulaceae</taxon>
        <taxon>Rosistilla</taxon>
    </lineage>
</organism>
<dbReference type="Proteomes" id="UP000319557">
    <property type="component" value="Chromosome"/>
</dbReference>
<keyword evidence="2" id="KW-1185">Reference proteome</keyword>
<proteinExistence type="predicted"/>
<gene>
    <name evidence="1" type="ORF">EC9_49990</name>
</gene>
<reference evidence="1 2" key="1">
    <citation type="submission" date="2019-02" db="EMBL/GenBank/DDBJ databases">
        <title>Deep-cultivation of Planctomycetes and their phenomic and genomic characterization uncovers novel biology.</title>
        <authorList>
            <person name="Wiegand S."/>
            <person name="Jogler M."/>
            <person name="Boedeker C."/>
            <person name="Pinto D."/>
            <person name="Vollmers J."/>
            <person name="Rivas-Marin E."/>
            <person name="Kohn T."/>
            <person name="Peeters S.H."/>
            <person name="Heuer A."/>
            <person name="Rast P."/>
            <person name="Oberbeckmann S."/>
            <person name="Bunk B."/>
            <person name="Jeske O."/>
            <person name="Meyerdierks A."/>
            <person name="Storesund J.E."/>
            <person name="Kallscheuer N."/>
            <person name="Luecker S."/>
            <person name="Lage O.M."/>
            <person name="Pohl T."/>
            <person name="Merkel B.J."/>
            <person name="Hornburger P."/>
            <person name="Mueller R.-W."/>
            <person name="Bruemmer F."/>
            <person name="Labrenz M."/>
            <person name="Spormann A.M."/>
            <person name="Op den Camp H."/>
            <person name="Overmann J."/>
            <person name="Amann R."/>
            <person name="Jetten M.S.M."/>
            <person name="Mascher T."/>
            <person name="Medema M.H."/>
            <person name="Devos D.P."/>
            <person name="Kaster A.-K."/>
            <person name="Ovreas L."/>
            <person name="Rohde M."/>
            <person name="Galperin M.Y."/>
            <person name="Jogler C."/>
        </authorList>
    </citation>
    <scope>NUCLEOTIDE SEQUENCE [LARGE SCALE GENOMIC DNA]</scope>
    <source>
        <strain evidence="1 2">EC9</strain>
    </source>
</reference>
<dbReference type="EMBL" id="CP036261">
    <property type="protein sequence ID" value="QDS90783.1"/>
    <property type="molecule type" value="Genomic_DNA"/>
</dbReference>